<dbReference type="EMBL" id="JAPDRK010000015">
    <property type="protein sequence ID" value="KAJ9605853.1"/>
    <property type="molecule type" value="Genomic_DNA"/>
</dbReference>
<feature type="compositionally biased region" description="Pro residues" evidence="1">
    <location>
        <begin position="32"/>
        <end position="43"/>
    </location>
</feature>
<evidence type="ECO:0000313" key="3">
    <source>
        <dbReference type="Proteomes" id="UP001172673"/>
    </source>
</evidence>
<feature type="region of interest" description="Disordered" evidence="1">
    <location>
        <begin position="1"/>
        <end position="43"/>
    </location>
</feature>
<evidence type="ECO:0000313" key="2">
    <source>
        <dbReference type="EMBL" id="KAJ9605853.1"/>
    </source>
</evidence>
<feature type="compositionally biased region" description="Acidic residues" evidence="1">
    <location>
        <begin position="10"/>
        <end position="25"/>
    </location>
</feature>
<evidence type="ECO:0008006" key="4">
    <source>
        <dbReference type="Google" id="ProtNLM"/>
    </source>
</evidence>
<feature type="region of interest" description="Disordered" evidence="1">
    <location>
        <begin position="388"/>
        <end position="458"/>
    </location>
</feature>
<feature type="compositionally biased region" description="Polar residues" evidence="1">
    <location>
        <begin position="208"/>
        <end position="230"/>
    </location>
</feature>
<dbReference type="Proteomes" id="UP001172673">
    <property type="component" value="Unassembled WGS sequence"/>
</dbReference>
<proteinExistence type="predicted"/>
<feature type="compositionally biased region" description="Basic residues" evidence="1">
    <location>
        <begin position="409"/>
        <end position="418"/>
    </location>
</feature>
<reference evidence="2" key="1">
    <citation type="submission" date="2022-10" db="EMBL/GenBank/DDBJ databases">
        <title>Culturing micro-colonial fungi from biological soil crusts in the Mojave desert and describing Neophaeococcomyces mojavensis, and introducing the new genera and species Taxawa tesnikishii.</title>
        <authorList>
            <person name="Kurbessoian T."/>
            <person name="Stajich J.E."/>
        </authorList>
    </citation>
    <scope>NUCLEOTIDE SEQUENCE</scope>
    <source>
        <strain evidence="2">TK_41</strain>
    </source>
</reference>
<accession>A0AA38X2W8</accession>
<gene>
    <name evidence="2" type="ORF">H2200_009702</name>
</gene>
<evidence type="ECO:0000256" key="1">
    <source>
        <dbReference type="SAM" id="MobiDB-lite"/>
    </source>
</evidence>
<feature type="compositionally biased region" description="Low complexity" evidence="1">
    <location>
        <begin position="261"/>
        <end position="275"/>
    </location>
</feature>
<dbReference type="AlphaFoldDB" id="A0AA38X2W8"/>
<feature type="compositionally biased region" description="Polar residues" evidence="1">
    <location>
        <begin position="242"/>
        <end position="251"/>
    </location>
</feature>
<keyword evidence="3" id="KW-1185">Reference proteome</keyword>
<sequence>MTSRHPERLDSDEENGLDFSSDEDTPLAVPLPLLPPGPPAAVPPQLPNLNLHPNVNANINANLMPTAPPPPPAPAFNTALPSIAGFNLPSRGWRNTSLATILDIPAPHLLQTDFSEETLNAFLREQVENINRTREAVKGKAKGKQKETAAAPSVGLPLMPSAPPLSDQSNRSHGSAGLATPSRRSVRLSHKFSSSRSSLNPLAAPFVPNSTEQVPPQSADSQSTRSSTFEEFTKNKRHAVRNNAQESSGGASRTKPRHTRSSNPTSSSPAGSSSRILSDLTLQEDSPQQTAQSSSTGFFGRAAGALLSRRVGGKLSRSFGFSPSSGDVAADLPVQHLPQSFPADVSGFLIEVDEDEDRYSSQTSMKYAKLIPESIPQADKKAFFGSVNRAKRTQSAEPEPESQPSTGRSRSRLHAKMKKKEELMMPESRSYPHMWKPSPAHPIPVTPPEPADSLSPKSNTVPETGSLAIWELDEILWTAVCQFLSSQDVKNLRLVCKSLVQTLSLVQLRNVVVNFDKNFFNTSMFKDYGANFNQFGISFEYDLRGLATARPKVIEKLQDAWFGNYTWPTENYPRFPELQAIEDLVDNNRPLLKEFLAQIPHASELGLCIDSGHGWLEGGDMSDLALLDKRSGKGSKVFGKTFKTEDFWTAFARNEYFRWAQQNTINATTKSILARSPAKDSDVKEVRFLDALIVRDIESFRSQDQQYDYDTECHTGGLPSVDDVAPAAQVNPQVNPLGAAVQNLVNNNANANATPTLAERHRRRIEQSRNANRKQPQWPVIFNCYNVAAEHGGHLSTVQHKIAHPSACAIAPGLLTEAQAQWLMETVWAQRAFLSAYTTAIILHKNNFRNIHTLRISKLSSGLLPSLEQREFWKTLSGLGKLEIYLSPDWRQEHVTGDKSFAQNMLIPPAKAAERFTDFLRRYVTKIESLHTLTVGYVGGGEHAVGIFARNQHVLPAPIVDDPDEWLLEDRVKYAPALTKFDHVRNLKFENCWVTPWILKGFMEGSRDTSLHSLTLDSVSMTTIHVDSLEAHLTTHKDNLRCEHSEQEWPLETLPGGAAWVRALDAITPGKRLHEFKHEAGLTKEEDAPKPERHFRGHIQEITLNSCGYVKVSLPKGRSSTYNQNSAVVHSEGPMDGGIRARKARFNGLGAASSEAGRIRDHLSRFLDHHERTSRVMLQTEGLAWLGTLTQCIHPIEKRVLEQAWKMKFGWINDLRRWGAVEDGMWEGGTGRFSGVIKKDDDAAKATP</sequence>
<feature type="compositionally biased region" description="Pro residues" evidence="1">
    <location>
        <begin position="439"/>
        <end position="450"/>
    </location>
</feature>
<name>A0AA38X2W8_9EURO</name>
<protein>
    <recommendedName>
        <fullName evidence="4">F-box domain-containing protein</fullName>
    </recommendedName>
</protein>
<feature type="region of interest" description="Disordered" evidence="1">
    <location>
        <begin position="134"/>
        <end position="275"/>
    </location>
</feature>
<comment type="caution">
    <text evidence="2">The sequence shown here is derived from an EMBL/GenBank/DDBJ whole genome shotgun (WGS) entry which is preliminary data.</text>
</comment>
<organism evidence="2 3">
    <name type="scientific">Cladophialophora chaetospira</name>
    <dbReference type="NCBI Taxonomy" id="386627"/>
    <lineage>
        <taxon>Eukaryota</taxon>
        <taxon>Fungi</taxon>
        <taxon>Dikarya</taxon>
        <taxon>Ascomycota</taxon>
        <taxon>Pezizomycotina</taxon>
        <taxon>Eurotiomycetes</taxon>
        <taxon>Chaetothyriomycetidae</taxon>
        <taxon>Chaetothyriales</taxon>
        <taxon>Herpotrichiellaceae</taxon>
        <taxon>Cladophialophora</taxon>
    </lineage>
</organism>